<dbReference type="Proteomes" id="UP000783287">
    <property type="component" value="Unassembled WGS sequence"/>
</dbReference>
<dbReference type="EMBL" id="JAGQLK010000070">
    <property type="protein sequence ID" value="MCA9383443.1"/>
    <property type="molecule type" value="Genomic_DNA"/>
</dbReference>
<dbReference type="InterPro" id="IPR002156">
    <property type="entry name" value="RNaseH_domain"/>
</dbReference>
<reference evidence="2" key="1">
    <citation type="submission" date="2020-04" db="EMBL/GenBank/DDBJ databases">
        <authorList>
            <person name="Zhang T."/>
        </authorList>
    </citation>
    <scope>NUCLEOTIDE SEQUENCE</scope>
    <source>
        <strain evidence="2">HKST-UBA14</strain>
    </source>
</reference>
<evidence type="ECO:0000313" key="3">
    <source>
        <dbReference type="Proteomes" id="UP000783287"/>
    </source>
</evidence>
<dbReference type="GO" id="GO:0004523">
    <property type="term" value="F:RNA-DNA hybrid ribonuclease activity"/>
    <property type="evidence" value="ECO:0007669"/>
    <property type="project" value="InterPro"/>
</dbReference>
<protein>
    <submittedName>
        <fullName evidence="2">Ribonuclease HI family protein</fullName>
    </submittedName>
</protein>
<comment type="caution">
    <text evidence="2">The sequence shown here is derived from an EMBL/GenBank/DDBJ whole genome shotgun (WGS) entry which is preliminary data.</text>
</comment>
<dbReference type="PROSITE" id="PS50879">
    <property type="entry name" value="RNASE_H_1"/>
    <property type="match status" value="1"/>
</dbReference>
<dbReference type="Pfam" id="PF13456">
    <property type="entry name" value="RVT_3"/>
    <property type="match status" value="1"/>
</dbReference>
<dbReference type="GO" id="GO:0003676">
    <property type="term" value="F:nucleic acid binding"/>
    <property type="evidence" value="ECO:0007669"/>
    <property type="project" value="InterPro"/>
</dbReference>
<accession>A0A955RJ59</accession>
<dbReference type="SUPFAM" id="SSF53098">
    <property type="entry name" value="Ribonuclease H-like"/>
    <property type="match status" value="1"/>
</dbReference>
<dbReference type="InterPro" id="IPR036397">
    <property type="entry name" value="RNaseH_sf"/>
</dbReference>
<name>A0A955RJ59_9BACT</name>
<sequence length="132" mass="14637">MQAKLFTDGGARGNPGPAGLGAALYDINDKLISINAEYGGEITNNQAEYLALIMGVKLAIKEGIKELDVFMDSELVVKQIKGEYRIKDEKMQSLKLELDKQLKKLQSVSFTHVKRDKNKIADKLVNIVLDSK</sequence>
<dbReference type="Gene3D" id="3.30.420.10">
    <property type="entry name" value="Ribonuclease H-like superfamily/Ribonuclease H"/>
    <property type="match status" value="1"/>
</dbReference>
<dbReference type="AlphaFoldDB" id="A0A955RJ59"/>
<proteinExistence type="predicted"/>
<dbReference type="InterPro" id="IPR012337">
    <property type="entry name" value="RNaseH-like_sf"/>
</dbReference>
<dbReference type="PANTHER" id="PTHR48475">
    <property type="entry name" value="RIBONUCLEASE H"/>
    <property type="match status" value="1"/>
</dbReference>
<organism evidence="2 3">
    <name type="scientific">Candidatus Dojkabacteria bacterium</name>
    <dbReference type="NCBI Taxonomy" id="2099670"/>
    <lineage>
        <taxon>Bacteria</taxon>
        <taxon>Candidatus Dojkabacteria</taxon>
    </lineage>
</organism>
<evidence type="ECO:0000313" key="2">
    <source>
        <dbReference type="EMBL" id="MCA9383443.1"/>
    </source>
</evidence>
<gene>
    <name evidence="2" type="ORF">KC909_03695</name>
</gene>
<evidence type="ECO:0000259" key="1">
    <source>
        <dbReference type="PROSITE" id="PS50879"/>
    </source>
</evidence>
<feature type="domain" description="RNase H type-1" evidence="1">
    <location>
        <begin position="1"/>
        <end position="132"/>
    </location>
</feature>
<dbReference type="CDD" id="cd09279">
    <property type="entry name" value="RNase_HI_like"/>
    <property type="match status" value="1"/>
</dbReference>
<reference evidence="2" key="2">
    <citation type="journal article" date="2021" name="Microbiome">
        <title>Successional dynamics and alternative stable states in a saline activated sludge microbial community over 9 years.</title>
        <authorList>
            <person name="Wang Y."/>
            <person name="Ye J."/>
            <person name="Ju F."/>
            <person name="Liu L."/>
            <person name="Boyd J.A."/>
            <person name="Deng Y."/>
            <person name="Parks D.H."/>
            <person name="Jiang X."/>
            <person name="Yin X."/>
            <person name="Woodcroft B.J."/>
            <person name="Tyson G.W."/>
            <person name="Hugenholtz P."/>
            <person name="Polz M.F."/>
            <person name="Zhang T."/>
        </authorList>
    </citation>
    <scope>NUCLEOTIDE SEQUENCE</scope>
    <source>
        <strain evidence="2">HKST-UBA14</strain>
    </source>
</reference>
<dbReference type="PANTHER" id="PTHR48475:SF1">
    <property type="entry name" value="RNASE H TYPE-1 DOMAIN-CONTAINING PROTEIN"/>
    <property type="match status" value="1"/>
</dbReference>